<dbReference type="Gene3D" id="1.25.40.10">
    <property type="entry name" value="Tetratricopeptide repeat domain"/>
    <property type="match status" value="2"/>
</dbReference>
<comment type="caution">
    <text evidence="5">The sequence shown here is derived from an EMBL/GenBank/DDBJ whole genome shotgun (WGS) entry which is preliminary data.</text>
</comment>
<keyword evidence="1" id="KW-0805">Transcription regulation</keyword>
<dbReference type="Pfam" id="PF03704">
    <property type="entry name" value="BTAD"/>
    <property type="match status" value="1"/>
</dbReference>
<dbReference type="PANTHER" id="PTHR35807">
    <property type="entry name" value="TRANSCRIPTIONAL REGULATOR REDD-RELATED"/>
    <property type="match status" value="1"/>
</dbReference>
<evidence type="ECO:0000256" key="2">
    <source>
        <dbReference type="ARBA" id="ARBA00023163"/>
    </source>
</evidence>
<feature type="repeat" description="TPR" evidence="3">
    <location>
        <begin position="773"/>
        <end position="806"/>
    </location>
</feature>
<dbReference type="GO" id="GO:0006355">
    <property type="term" value="P:regulation of DNA-templated transcription"/>
    <property type="evidence" value="ECO:0007669"/>
    <property type="project" value="TreeGrafter"/>
</dbReference>
<dbReference type="InterPro" id="IPR051677">
    <property type="entry name" value="AfsR-DnrI-RedD_regulator"/>
</dbReference>
<gene>
    <name evidence="5" type="ORF">FHU36_006497</name>
</gene>
<organism evidence="5 6">
    <name type="scientific">Nonomuraea muscovyensis</name>
    <dbReference type="NCBI Taxonomy" id="1124761"/>
    <lineage>
        <taxon>Bacteria</taxon>
        <taxon>Bacillati</taxon>
        <taxon>Actinomycetota</taxon>
        <taxon>Actinomycetes</taxon>
        <taxon>Streptosporangiales</taxon>
        <taxon>Streptosporangiaceae</taxon>
        <taxon>Nonomuraea</taxon>
    </lineage>
</organism>
<dbReference type="CDD" id="cd15831">
    <property type="entry name" value="BTAD"/>
    <property type="match status" value="1"/>
</dbReference>
<evidence type="ECO:0000313" key="5">
    <source>
        <dbReference type="EMBL" id="MBB6349925.1"/>
    </source>
</evidence>
<dbReference type="PRINTS" id="PR00364">
    <property type="entry name" value="DISEASERSIST"/>
</dbReference>
<keyword evidence="2" id="KW-0804">Transcription</keyword>
<evidence type="ECO:0000313" key="6">
    <source>
        <dbReference type="Proteomes" id="UP000583800"/>
    </source>
</evidence>
<dbReference type="InterPro" id="IPR027417">
    <property type="entry name" value="P-loop_NTPase"/>
</dbReference>
<keyword evidence="3" id="KW-0802">TPR repeat</keyword>
<dbReference type="PROSITE" id="PS50005">
    <property type="entry name" value="TPR"/>
    <property type="match status" value="1"/>
</dbReference>
<dbReference type="Pfam" id="PF13424">
    <property type="entry name" value="TPR_12"/>
    <property type="match status" value="2"/>
</dbReference>
<dbReference type="InterPro" id="IPR011990">
    <property type="entry name" value="TPR-like_helical_dom_sf"/>
</dbReference>
<evidence type="ECO:0000259" key="4">
    <source>
        <dbReference type="SMART" id="SM01043"/>
    </source>
</evidence>
<sequence>MQTIVARLRQVPGLSDVICTRPGGYTARAADHQLDLLEFQQLMEASAHAGDPESEADLLRRALSLWRGSVCEDVDSETLHHLEVPPLTEQRLQAVERRMDLDLRLGRDGGLVAELRALTAEHPLRERFWVQLMTALCRGGRQAEALDTYRTVFRLFQDDLGIAPGDELKLLHQAILTGHHERFPLLVRRAAEHRSMSIFKGSIAAAHADSTDTIGEASAEPFANVSVATAVFPPQEIPPHISHFVGRVSEVDLLNKVLDERGTSADSAPKVIVIVGNAGIGKTALATHWCTAVAPDFPDGQLHVNMRGFETLPPLDPASALAMLLRSLGVPPQEIPPDLAAASALFRTRTAGRRMIVFLDNVSDTEQVRPLLPGRGCIAVITSRNQLRGLVAREAAVRISLPPLDMPDSLRLLASVAGESRISAEDTQARRLADLCDKSPLALRIIGERIARQPDMSLAAFVDELSRGHKRLDAFDSGDDAGTDLRTVLSWSYESLDAQTARVLRLVGGLYPGADIGLAAASAISALPAHQARRHLDRLVATHLVEQRDRDRYHLHDLVRAHAAEQTLHHDSSADRVDAISRLLVWFMHALCAVDVIFAPDRHRDPLPEPAEAVAIVSFADPRAALQWCELEYHTLAVLPAWAYANEAFSASCQIAYLLENFLAHYKDLHVLIDSHQAAIKAARENGDSRMEGHLLNAMGNANAELHRRDEATRCYDDALSAFRSCDDLDGKTKTLGNMAMLAIDAGDYKTAWPQCIEALDLATRLGNARGRAHNLDNLGEIHFGLGDFLEAIQCWREALEINRRGGSLFLQAINLTNLGRASAALERHRQAITNYQEAISITRSLGSDRCLAAANLKLGDSYRALGDESAAQSAWTEAFDFYSNSGDPKSEEVRLRLTSLDI</sequence>
<name>A0A7X0F256_9ACTN</name>
<feature type="domain" description="Bacterial transcriptional activator" evidence="4">
    <location>
        <begin position="34"/>
        <end position="176"/>
    </location>
</feature>
<accession>A0A7X0F256</accession>
<dbReference type="SUPFAM" id="SSF52540">
    <property type="entry name" value="P-loop containing nucleoside triphosphate hydrolases"/>
    <property type="match status" value="1"/>
</dbReference>
<dbReference type="Gene3D" id="3.40.50.300">
    <property type="entry name" value="P-loop containing nucleotide triphosphate hydrolases"/>
    <property type="match status" value="1"/>
</dbReference>
<evidence type="ECO:0000256" key="1">
    <source>
        <dbReference type="ARBA" id="ARBA00023015"/>
    </source>
</evidence>
<dbReference type="SMART" id="SM01043">
    <property type="entry name" value="BTAD"/>
    <property type="match status" value="1"/>
</dbReference>
<reference evidence="5 6" key="1">
    <citation type="submission" date="2020-08" db="EMBL/GenBank/DDBJ databases">
        <title>Sequencing the genomes of 1000 actinobacteria strains.</title>
        <authorList>
            <person name="Klenk H.-P."/>
        </authorList>
    </citation>
    <scope>NUCLEOTIDE SEQUENCE [LARGE SCALE GENOMIC DNA]</scope>
    <source>
        <strain evidence="5 6">DSM 45913</strain>
    </source>
</reference>
<dbReference type="Proteomes" id="UP000583800">
    <property type="component" value="Unassembled WGS sequence"/>
</dbReference>
<dbReference type="SMART" id="SM00028">
    <property type="entry name" value="TPR"/>
    <property type="match status" value="6"/>
</dbReference>
<dbReference type="SUPFAM" id="SSF48452">
    <property type="entry name" value="TPR-like"/>
    <property type="match status" value="2"/>
</dbReference>
<proteinExistence type="predicted"/>
<dbReference type="PANTHER" id="PTHR35807:SF1">
    <property type="entry name" value="TRANSCRIPTIONAL REGULATOR REDD"/>
    <property type="match status" value="1"/>
</dbReference>
<evidence type="ECO:0000256" key="3">
    <source>
        <dbReference type="PROSITE-ProRule" id="PRU00339"/>
    </source>
</evidence>
<dbReference type="InterPro" id="IPR019734">
    <property type="entry name" value="TPR_rpt"/>
</dbReference>
<protein>
    <submittedName>
        <fullName evidence="5">DNA-binding SARP family transcriptional activator/tetratricopeptide (TPR) repeat protein</fullName>
    </submittedName>
</protein>
<keyword evidence="5" id="KW-0238">DNA-binding</keyword>
<dbReference type="EMBL" id="JACHJB010000003">
    <property type="protein sequence ID" value="MBB6349925.1"/>
    <property type="molecule type" value="Genomic_DNA"/>
</dbReference>
<dbReference type="AlphaFoldDB" id="A0A7X0F256"/>
<dbReference type="GO" id="GO:0003677">
    <property type="term" value="F:DNA binding"/>
    <property type="evidence" value="ECO:0007669"/>
    <property type="project" value="UniProtKB-KW"/>
</dbReference>
<dbReference type="InterPro" id="IPR005158">
    <property type="entry name" value="BTAD"/>
</dbReference>
<keyword evidence="6" id="KW-1185">Reference proteome</keyword>